<feature type="domain" description="MacB-like periplasmic core" evidence="9">
    <location>
        <begin position="20"/>
        <end position="231"/>
    </location>
</feature>
<sequence>MFKENIKMAWMNLLHHKMRSFLTMLGIVIGVASIIALITIVKGAMNGMTSEFSSFGADKITVQAIGTPLKQGLMDSDIQKLSAIKNVAGVSPTLTGKTTVVYNNTEKKDVVIQGKNDVYFSKTKSLIETGRGLNHLDINNKNKVCLIGATIAKDLFWGEDPIGKKIQIAGATYTVIGSLKKSNNFSTSSVNDAVIIPYTTSMSLLGTGYISSVDVYMGDSKQSEKTTSDVKSVLNQVFNYKDEGFTVMNMQEMISSFNKITTMLSLMLGGIASISLIVGGIGIMNMMLVSVTERTTEIGLRKALGAEPKRIQQQFLLEAVFLSLFGGTIGFLLGTFIAFIVCLLIGASFALSLSTVLMALGFSAAIGIIFGIAPARKASRLNPIDALRSI</sequence>
<dbReference type="InterPro" id="IPR050250">
    <property type="entry name" value="Macrolide_Exporter_MacB"/>
</dbReference>
<evidence type="ECO:0000256" key="4">
    <source>
        <dbReference type="ARBA" id="ARBA00022989"/>
    </source>
</evidence>
<evidence type="ECO:0000256" key="2">
    <source>
        <dbReference type="ARBA" id="ARBA00022475"/>
    </source>
</evidence>
<evidence type="ECO:0000256" key="3">
    <source>
        <dbReference type="ARBA" id="ARBA00022692"/>
    </source>
</evidence>
<dbReference type="Pfam" id="PF12704">
    <property type="entry name" value="MacB_PCD"/>
    <property type="match status" value="1"/>
</dbReference>
<protein>
    <submittedName>
        <fullName evidence="10">ABC transporter permease</fullName>
    </submittedName>
</protein>
<name>A0ABU6NCI9_9BACI</name>
<accession>A0ABU6NCI9</accession>
<evidence type="ECO:0000256" key="1">
    <source>
        <dbReference type="ARBA" id="ARBA00004651"/>
    </source>
</evidence>
<comment type="caution">
    <text evidence="10">The sequence shown here is derived from an EMBL/GenBank/DDBJ whole genome shotgun (WGS) entry which is preliminary data.</text>
</comment>
<keyword evidence="2" id="KW-1003">Cell membrane</keyword>
<dbReference type="EMBL" id="JARMQG010000242">
    <property type="protein sequence ID" value="MED3563938.1"/>
    <property type="molecule type" value="Genomic_DNA"/>
</dbReference>
<keyword evidence="3 7" id="KW-0812">Transmembrane</keyword>
<gene>
    <name evidence="10" type="ORF">P4447_16050</name>
</gene>
<comment type="similarity">
    <text evidence="6">Belongs to the ABC-4 integral membrane protein family.</text>
</comment>
<evidence type="ECO:0000313" key="10">
    <source>
        <dbReference type="EMBL" id="MED3563938.1"/>
    </source>
</evidence>
<feature type="transmembrane region" description="Helical" evidence="7">
    <location>
        <begin position="319"/>
        <end position="347"/>
    </location>
</feature>
<organism evidence="10 11">
    <name type="scientific">Bacillus xiapuensis</name>
    <dbReference type="NCBI Taxonomy" id="2014075"/>
    <lineage>
        <taxon>Bacteria</taxon>
        <taxon>Bacillati</taxon>
        <taxon>Bacillota</taxon>
        <taxon>Bacilli</taxon>
        <taxon>Bacillales</taxon>
        <taxon>Bacillaceae</taxon>
        <taxon>Bacillus</taxon>
    </lineage>
</organism>
<keyword evidence="5 7" id="KW-0472">Membrane</keyword>
<dbReference type="PANTHER" id="PTHR30572">
    <property type="entry name" value="MEMBRANE COMPONENT OF TRANSPORTER-RELATED"/>
    <property type="match status" value="1"/>
</dbReference>
<evidence type="ECO:0000313" key="11">
    <source>
        <dbReference type="Proteomes" id="UP001330749"/>
    </source>
</evidence>
<feature type="domain" description="ABC3 transporter permease C-terminal" evidence="8">
    <location>
        <begin position="271"/>
        <end position="383"/>
    </location>
</feature>
<feature type="transmembrane region" description="Helical" evidence="7">
    <location>
        <begin position="353"/>
        <end position="373"/>
    </location>
</feature>
<evidence type="ECO:0000256" key="7">
    <source>
        <dbReference type="SAM" id="Phobius"/>
    </source>
</evidence>
<reference evidence="10 11" key="1">
    <citation type="submission" date="2023-03" db="EMBL/GenBank/DDBJ databases">
        <title>Bacillus Genome Sequencing.</title>
        <authorList>
            <person name="Dunlap C."/>
        </authorList>
    </citation>
    <scope>NUCLEOTIDE SEQUENCE [LARGE SCALE GENOMIC DNA]</scope>
    <source>
        <strain evidence="10 11">B-14544</strain>
    </source>
</reference>
<dbReference type="RefSeq" id="WP_327969038.1">
    <property type="nucleotide sequence ID" value="NZ_JARMQG010000242.1"/>
</dbReference>
<evidence type="ECO:0000256" key="6">
    <source>
        <dbReference type="ARBA" id="ARBA00038076"/>
    </source>
</evidence>
<evidence type="ECO:0000256" key="5">
    <source>
        <dbReference type="ARBA" id="ARBA00023136"/>
    </source>
</evidence>
<dbReference type="InterPro" id="IPR003838">
    <property type="entry name" value="ABC3_permease_C"/>
</dbReference>
<comment type="subcellular location">
    <subcellularLocation>
        <location evidence="1">Cell membrane</location>
        <topology evidence="1">Multi-pass membrane protein</topology>
    </subcellularLocation>
</comment>
<dbReference type="Proteomes" id="UP001330749">
    <property type="component" value="Unassembled WGS sequence"/>
</dbReference>
<evidence type="ECO:0000259" key="8">
    <source>
        <dbReference type="Pfam" id="PF02687"/>
    </source>
</evidence>
<feature type="transmembrane region" description="Helical" evidence="7">
    <location>
        <begin position="263"/>
        <end position="284"/>
    </location>
</feature>
<keyword evidence="11" id="KW-1185">Reference proteome</keyword>
<dbReference type="InterPro" id="IPR025857">
    <property type="entry name" value="MacB_PCD"/>
</dbReference>
<proteinExistence type="inferred from homology"/>
<evidence type="ECO:0000259" key="9">
    <source>
        <dbReference type="Pfam" id="PF12704"/>
    </source>
</evidence>
<feature type="transmembrane region" description="Helical" evidence="7">
    <location>
        <begin position="21"/>
        <end position="41"/>
    </location>
</feature>
<dbReference type="PANTHER" id="PTHR30572:SF4">
    <property type="entry name" value="ABC TRANSPORTER PERMEASE YTRF"/>
    <property type="match status" value="1"/>
</dbReference>
<keyword evidence="4 7" id="KW-1133">Transmembrane helix</keyword>
<dbReference type="Pfam" id="PF02687">
    <property type="entry name" value="FtsX"/>
    <property type="match status" value="1"/>
</dbReference>